<dbReference type="SUPFAM" id="SSF55031">
    <property type="entry name" value="Bacterial exopeptidase dimerisation domain"/>
    <property type="match status" value="1"/>
</dbReference>
<dbReference type="PIRSF" id="PIRSF037226">
    <property type="entry name" value="Amidohydrolase_ACY1L2_prd"/>
    <property type="match status" value="1"/>
</dbReference>
<dbReference type="RefSeq" id="WP_113902560.1">
    <property type="nucleotide sequence ID" value="NZ_QNSB01000001.1"/>
</dbReference>
<dbReference type="InterPro" id="IPR011650">
    <property type="entry name" value="Peptidase_M20_dimer"/>
</dbReference>
<organism evidence="3 4">
    <name type="scientific">Brevibacterium celere</name>
    <dbReference type="NCBI Taxonomy" id="225845"/>
    <lineage>
        <taxon>Bacteria</taxon>
        <taxon>Bacillati</taxon>
        <taxon>Actinomycetota</taxon>
        <taxon>Actinomycetes</taxon>
        <taxon>Micrococcales</taxon>
        <taxon>Brevibacteriaceae</taxon>
        <taxon>Brevibacterium</taxon>
    </lineage>
</organism>
<keyword evidence="3" id="KW-0378">Hydrolase</keyword>
<dbReference type="Pfam" id="PF07687">
    <property type="entry name" value="M20_dimer"/>
    <property type="match status" value="1"/>
</dbReference>
<gene>
    <name evidence="3" type="ORF">DFO65_101217</name>
</gene>
<dbReference type="FunFam" id="3.30.70.360:FF:000004">
    <property type="entry name" value="Peptidase M20 domain-containing protein 2"/>
    <property type="match status" value="1"/>
</dbReference>
<dbReference type="PANTHER" id="PTHR30575">
    <property type="entry name" value="PEPTIDASE M20"/>
    <property type="match status" value="1"/>
</dbReference>
<dbReference type="Gene3D" id="3.40.630.10">
    <property type="entry name" value="Zn peptidases"/>
    <property type="match status" value="1"/>
</dbReference>
<dbReference type="NCBIfam" id="TIGR01891">
    <property type="entry name" value="amidohydrolases"/>
    <property type="match status" value="1"/>
</dbReference>
<proteinExistence type="inferred from homology"/>
<accession>A0A366IN46</accession>
<dbReference type="PANTHER" id="PTHR30575:SF0">
    <property type="entry name" value="XAA-ARG DIPEPTIDASE"/>
    <property type="match status" value="1"/>
</dbReference>
<dbReference type="InterPro" id="IPR017439">
    <property type="entry name" value="Amidohydrolase"/>
</dbReference>
<dbReference type="EMBL" id="QNSB01000001">
    <property type="protein sequence ID" value="RBP74498.1"/>
    <property type="molecule type" value="Genomic_DNA"/>
</dbReference>
<dbReference type="GO" id="GO:0071713">
    <property type="term" value="F:para-aminobenzoyl-glutamate hydrolase activity"/>
    <property type="evidence" value="ECO:0007669"/>
    <property type="project" value="TreeGrafter"/>
</dbReference>
<dbReference type="InterPro" id="IPR017144">
    <property type="entry name" value="Xaa-Arg_dipeptidase"/>
</dbReference>
<evidence type="ECO:0000313" key="3">
    <source>
        <dbReference type="EMBL" id="RBP74498.1"/>
    </source>
</evidence>
<dbReference type="Pfam" id="PF01546">
    <property type="entry name" value="Peptidase_M20"/>
    <property type="match status" value="1"/>
</dbReference>
<dbReference type="SUPFAM" id="SSF53187">
    <property type="entry name" value="Zn-dependent exopeptidases"/>
    <property type="match status" value="1"/>
</dbReference>
<dbReference type="GO" id="GO:0046657">
    <property type="term" value="P:folic acid catabolic process"/>
    <property type="evidence" value="ECO:0007669"/>
    <property type="project" value="TreeGrafter"/>
</dbReference>
<feature type="domain" description="Peptidase M20 dimerisation" evidence="2">
    <location>
        <begin position="178"/>
        <end position="261"/>
    </location>
</feature>
<dbReference type="AlphaFoldDB" id="A0A366IN46"/>
<dbReference type="GO" id="GO:0016805">
    <property type="term" value="F:dipeptidase activity"/>
    <property type="evidence" value="ECO:0007669"/>
    <property type="project" value="InterPro"/>
</dbReference>
<reference evidence="3 4" key="1">
    <citation type="submission" date="2018-06" db="EMBL/GenBank/DDBJ databases">
        <title>Freshwater and sediment microbial communities from various areas in North America, analyzing microbe dynamics in response to fracking.</title>
        <authorList>
            <person name="Lamendella R."/>
        </authorList>
    </citation>
    <scope>NUCLEOTIDE SEQUENCE [LARGE SCALE GENOMIC DNA]</scope>
    <source>
        <strain evidence="3 4">3b_TX</strain>
    </source>
</reference>
<sequence>MTVTSIVSELKEGFLADRIGQLSDVAADLHANPELRMMEHRASARLADELEEAGFAVERGYAGLDTAFVGRWSTPDADETAPNIAIYCEYDALPGIGHGCGHNIIAACGLGAALLVKDLLSDRPGTPARLTVVGSPGEEGSAGKVPMIEAGVLDEVDLAMMIHPGITNNSDIVTLACAEFEITFTGRASHAASEPEEGVNALDASTLSLNAIGLLRQQLPDDIRIHSIITDGGQAPNVIPESSSILCLVRGKDNEQLLDNVIPRVKRCFEGAALATGTTVEITQDIPAYLAMEPSPGLAELATEAFIACGREMNLTPIGAGSTDMGNVSQVVPSIHPIIALDEGLVPHTREFAAASGSAEAVPVIADGAVIMAATTLHVLQNPSLVADFAAEFECR</sequence>
<keyword evidence="4" id="KW-1185">Reference proteome</keyword>
<dbReference type="InterPro" id="IPR036264">
    <property type="entry name" value="Bact_exopeptidase_dim_dom"/>
</dbReference>
<dbReference type="GO" id="GO:0005737">
    <property type="term" value="C:cytoplasm"/>
    <property type="evidence" value="ECO:0007669"/>
    <property type="project" value="TreeGrafter"/>
</dbReference>
<dbReference type="InterPro" id="IPR002933">
    <property type="entry name" value="Peptidase_M20"/>
</dbReference>
<evidence type="ECO:0000256" key="1">
    <source>
        <dbReference type="PIRNR" id="PIRNR037226"/>
    </source>
</evidence>
<evidence type="ECO:0000259" key="2">
    <source>
        <dbReference type="Pfam" id="PF07687"/>
    </source>
</evidence>
<dbReference type="CDD" id="cd05672">
    <property type="entry name" value="M20_ACY1L2-like"/>
    <property type="match status" value="1"/>
</dbReference>
<dbReference type="Proteomes" id="UP000253509">
    <property type="component" value="Unassembled WGS sequence"/>
</dbReference>
<dbReference type="Gene3D" id="3.30.70.360">
    <property type="match status" value="1"/>
</dbReference>
<comment type="similarity">
    <text evidence="1">Belongs to the peptidase M20A family.</text>
</comment>
<evidence type="ECO:0000313" key="4">
    <source>
        <dbReference type="Proteomes" id="UP000253509"/>
    </source>
</evidence>
<comment type="caution">
    <text evidence="3">The sequence shown here is derived from an EMBL/GenBank/DDBJ whole genome shotgun (WGS) entry which is preliminary data.</text>
</comment>
<dbReference type="InterPro" id="IPR052030">
    <property type="entry name" value="Peptidase_M20/M20A_hydrolases"/>
</dbReference>
<name>A0A366IN46_9MICO</name>
<protein>
    <recommendedName>
        <fullName evidence="1">Peptidase M20 domain-containing protein 2</fullName>
    </recommendedName>
</protein>